<protein>
    <submittedName>
        <fullName evidence="3">YceI family protein</fullName>
    </submittedName>
</protein>
<dbReference type="Proteomes" id="UP000321907">
    <property type="component" value="Unassembled WGS sequence"/>
</dbReference>
<dbReference type="PANTHER" id="PTHR34406">
    <property type="entry name" value="PROTEIN YCEI"/>
    <property type="match status" value="1"/>
</dbReference>
<dbReference type="RefSeq" id="WP_147929641.1">
    <property type="nucleotide sequence ID" value="NZ_VOXD01000005.1"/>
</dbReference>
<evidence type="ECO:0000256" key="1">
    <source>
        <dbReference type="SAM" id="SignalP"/>
    </source>
</evidence>
<dbReference type="SUPFAM" id="SSF101874">
    <property type="entry name" value="YceI-like"/>
    <property type="match status" value="1"/>
</dbReference>
<dbReference type="InterPro" id="IPR007372">
    <property type="entry name" value="Lipid/polyisoprenoid-bd_YceI"/>
</dbReference>
<dbReference type="Pfam" id="PF04264">
    <property type="entry name" value="YceI"/>
    <property type="match status" value="1"/>
</dbReference>
<feature type="domain" description="Lipid/polyisoprenoid-binding YceI-like" evidence="2">
    <location>
        <begin position="20"/>
        <end position="169"/>
    </location>
</feature>
<reference evidence="3 4" key="1">
    <citation type="submission" date="2019-08" db="EMBL/GenBank/DDBJ databases">
        <title>Lewinella sp. strain SSH13 Genome sequencing and assembly.</title>
        <authorList>
            <person name="Kim I."/>
        </authorList>
    </citation>
    <scope>NUCLEOTIDE SEQUENCE [LARGE SCALE GENOMIC DNA]</scope>
    <source>
        <strain evidence="3 4">SSH13</strain>
    </source>
</reference>
<feature type="chain" id="PRO_5022999422" evidence="1">
    <location>
        <begin position="19"/>
        <end position="169"/>
    </location>
</feature>
<feature type="signal peptide" evidence="1">
    <location>
        <begin position="1"/>
        <end position="18"/>
    </location>
</feature>
<dbReference type="InterPro" id="IPR036761">
    <property type="entry name" value="TTHA0802/YceI-like_sf"/>
</dbReference>
<dbReference type="Gene3D" id="2.40.128.110">
    <property type="entry name" value="Lipid/polyisoprenoid-binding, YceI-like"/>
    <property type="match status" value="1"/>
</dbReference>
<evidence type="ECO:0000313" key="4">
    <source>
        <dbReference type="Proteomes" id="UP000321907"/>
    </source>
</evidence>
<keyword evidence="1" id="KW-0732">Signal</keyword>
<gene>
    <name evidence="3" type="ORF">FUA23_05070</name>
</gene>
<dbReference type="PANTHER" id="PTHR34406:SF1">
    <property type="entry name" value="PROTEIN YCEI"/>
    <property type="match status" value="1"/>
</dbReference>
<accession>A0A5C7FL97</accession>
<proteinExistence type="predicted"/>
<evidence type="ECO:0000313" key="3">
    <source>
        <dbReference type="EMBL" id="TXF90813.1"/>
    </source>
</evidence>
<name>A0A5C7FL97_9BACT</name>
<comment type="caution">
    <text evidence="3">The sequence shown here is derived from an EMBL/GenBank/DDBJ whole genome shotgun (WGS) entry which is preliminary data.</text>
</comment>
<dbReference type="EMBL" id="VOXD01000005">
    <property type="protein sequence ID" value="TXF90813.1"/>
    <property type="molecule type" value="Genomic_DNA"/>
</dbReference>
<evidence type="ECO:0000259" key="2">
    <source>
        <dbReference type="SMART" id="SM00867"/>
    </source>
</evidence>
<sequence>MRLFIFLFALCIISSVSAFNWEPTDAYAIKFSTAKAEGTFTDLKGTIDFDADDLANANFDVSVAAASINTGNNTKDKHAIGESWLDAEHFPRISFQSHTFRESGDGYIVDGQLTIHGKKRPVSIPFSFDDNVFHGELSINRRDFGIEGPFLFGGLVGDDVMVSLQIPVK</sequence>
<organism evidence="3 4">
    <name type="scientific">Neolewinella aurantiaca</name>
    <dbReference type="NCBI Taxonomy" id="2602767"/>
    <lineage>
        <taxon>Bacteria</taxon>
        <taxon>Pseudomonadati</taxon>
        <taxon>Bacteroidota</taxon>
        <taxon>Saprospiria</taxon>
        <taxon>Saprospirales</taxon>
        <taxon>Lewinellaceae</taxon>
        <taxon>Neolewinella</taxon>
    </lineage>
</organism>
<keyword evidence="4" id="KW-1185">Reference proteome</keyword>
<dbReference type="OrthoDB" id="9811006at2"/>
<dbReference type="AlphaFoldDB" id="A0A5C7FL97"/>
<dbReference type="SMART" id="SM00867">
    <property type="entry name" value="YceI"/>
    <property type="match status" value="1"/>
</dbReference>